<gene>
    <name evidence="1" type="ORF">JOE42_000934</name>
</gene>
<name>A0ABS2KR26_9NOCA</name>
<keyword evidence="2" id="KW-1185">Reference proteome</keyword>
<comment type="caution">
    <text evidence="1">The sequence shown here is derived from an EMBL/GenBank/DDBJ whole genome shotgun (WGS) entry which is preliminary data.</text>
</comment>
<dbReference type="Proteomes" id="UP000703038">
    <property type="component" value="Unassembled WGS sequence"/>
</dbReference>
<sequence length="386" mass="42749">MQGLVGSDGPPQNDADVIETCTRVIMDHLPRSWTVSVQPRSEAEFHGAREVDADIVLSAPNGQRVILEVEVKTGDFRAADAQRIASRFDQLSGHTADTAPQGRNRNSRSSVVPTLFTKYLTRPTQERLAEFGLSYVDATGNLRLKSDNPVMYLSDRGADSDPWRIRSGRPHLALRGEPAAKIVRTLADFRGPWKTRGLIEAAGVSTGAAYRVLEYLESQELLERRGSRGPINVPNWETLLRLWSHDYHLMETNRITRWIAPRGHEDLLNRMSQSSILDYAVTGSLAASVWAPYAPTKSVMIYTSTPAHAAHEWGLRASDRGNNVLLVQPAYAVALDRTVPGPAGLRTAAPAQVVVDLMTGPGRAPSEAEELLNWMGQHEHTWRRLQ</sequence>
<accession>A0ABS2KR26</accession>
<protein>
    <recommendedName>
        <fullName evidence="3">HTH iclR-type domain-containing protein</fullName>
    </recommendedName>
</protein>
<organism evidence="1 2">
    <name type="scientific">Rhodococcoides corynebacterioides</name>
    <dbReference type="NCBI Taxonomy" id="53972"/>
    <lineage>
        <taxon>Bacteria</taxon>
        <taxon>Bacillati</taxon>
        <taxon>Actinomycetota</taxon>
        <taxon>Actinomycetes</taxon>
        <taxon>Mycobacteriales</taxon>
        <taxon>Nocardiaceae</taxon>
        <taxon>Rhodococcoides</taxon>
    </lineage>
</organism>
<proteinExistence type="predicted"/>
<evidence type="ECO:0000313" key="2">
    <source>
        <dbReference type="Proteomes" id="UP000703038"/>
    </source>
</evidence>
<dbReference type="EMBL" id="JAFBBK010000001">
    <property type="protein sequence ID" value="MBM7414201.1"/>
    <property type="molecule type" value="Genomic_DNA"/>
</dbReference>
<reference evidence="1 2" key="1">
    <citation type="submission" date="2021-01" db="EMBL/GenBank/DDBJ databases">
        <title>Genomics of switchgrass bacterial isolates.</title>
        <authorList>
            <person name="Shade A."/>
        </authorList>
    </citation>
    <scope>NUCLEOTIDE SEQUENCE [LARGE SCALE GENOMIC DNA]</scope>
    <source>
        <strain evidence="1 2">PvP111</strain>
    </source>
</reference>
<evidence type="ECO:0000313" key="1">
    <source>
        <dbReference type="EMBL" id="MBM7414201.1"/>
    </source>
</evidence>
<evidence type="ECO:0008006" key="3">
    <source>
        <dbReference type="Google" id="ProtNLM"/>
    </source>
</evidence>